<dbReference type="PROSITE" id="PS50949">
    <property type="entry name" value="HTH_GNTR"/>
    <property type="match status" value="1"/>
</dbReference>
<dbReference type="Pfam" id="PF00155">
    <property type="entry name" value="Aminotran_1_2"/>
    <property type="match status" value="1"/>
</dbReference>
<evidence type="ECO:0000313" key="8">
    <source>
        <dbReference type="EMBL" id="MCO1653544.1"/>
    </source>
</evidence>
<evidence type="ECO:0000256" key="5">
    <source>
        <dbReference type="ARBA" id="ARBA00023163"/>
    </source>
</evidence>
<keyword evidence="8" id="KW-0032">Aminotransferase</keyword>
<evidence type="ECO:0000313" key="9">
    <source>
        <dbReference type="Proteomes" id="UP001165283"/>
    </source>
</evidence>
<dbReference type="SUPFAM" id="SSF46785">
    <property type="entry name" value="Winged helix' DNA-binding domain"/>
    <property type="match status" value="1"/>
</dbReference>
<dbReference type="InterPro" id="IPR015421">
    <property type="entry name" value="PyrdxlP-dep_Trfase_major"/>
</dbReference>
<dbReference type="Gene3D" id="1.10.10.10">
    <property type="entry name" value="Winged helix-like DNA-binding domain superfamily/Winged helix DNA-binding domain"/>
    <property type="match status" value="1"/>
</dbReference>
<dbReference type="GO" id="GO:0008483">
    <property type="term" value="F:transaminase activity"/>
    <property type="evidence" value="ECO:0007669"/>
    <property type="project" value="UniProtKB-KW"/>
</dbReference>
<dbReference type="InterPro" id="IPR000524">
    <property type="entry name" value="Tscrpt_reg_HTH_GntR"/>
</dbReference>
<dbReference type="Gene3D" id="3.40.640.10">
    <property type="entry name" value="Type I PLP-dependent aspartate aminotransferase-like (Major domain)"/>
    <property type="match status" value="1"/>
</dbReference>
<name>A0ABT0ZS47_9PSEU</name>
<dbReference type="RefSeq" id="WP_252435136.1">
    <property type="nucleotide sequence ID" value="NZ_JAGSOV010000003.1"/>
</dbReference>
<evidence type="ECO:0000256" key="4">
    <source>
        <dbReference type="ARBA" id="ARBA00023125"/>
    </source>
</evidence>
<comment type="caution">
    <text evidence="8">The sequence shown here is derived from an EMBL/GenBank/DDBJ whole genome shotgun (WGS) entry which is preliminary data.</text>
</comment>
<evidence type="ECO:0000259" key="7">
    <source>
        <dbReference type="PROSITE" id="PS50949"/>
    </source>
</evidence>
<feature type="region of interest" description="Disordered" evidence="6">
    <location>
        <begin position="85"/>
        <end position="104"/>
    </location>
</feature>
<dbReference type="Proteomes" id="UP001165283">
    <property type="component" value="Unassembled WGS sequence"/>
</dbReference>
<keyword evidence="5" id="KW-0804">Transcription</keyword>
<sequence length="463" mass="48706">MTGGTDFLQLDPRGVPRGGLTTWLTDALRSAAADGGLRVGDRLPSSRLLAADLGVSRGVVVAAYQRLVDEGVAVADGARGTVVAVSPHRSRPPAPPAAPAGPDFDLSPGVPDLSAFPRAAWLRAERAVLGSAGPADLGYGDPQGNPVLRAALARWLRRVRGVRAEAEDIVVVAGVAQAIALVAQVLRNRGADSLAVEDPGSRGAHDELAHWGLTPVPVPVDDEGLDVAALARTGESVVLVTPAHHFPTGVVLGPGRRRELLAPSTGIELVLEDDYDAEHRYDRAPVPALQAMAPDRVVHTGSVSKTLAPAMRLGWMIVPPRLRAEVVTQKYMSDLGNAALPQLVLAELMASGELERHLRRVRARQRRRRDAMLGALGEHLPGATVHGIAAGLHLLVTFPEHPGAARLDDVALAERARAAGVVVHPLSRHRQREGPAGLVLGYAAHPPDRIRAAIALLGRSLPG</sequence>
<accession>A0ABT0ZS47</accession>
<dbReference type="EMBL" id="JAGSOV010000003">
    <property type="protein sequence ID" value="MCO1653544.1"/>
    <property type="molecule type" value="Genomic_DNA"/>
</dbReference>
<dbReference type="SUPFAM" id="SSF53383">
    <property type="entry name" value="PLP-dependent transferases"/>
    <property type="match status" value="1"/>
</dbReference>
<dbReference type="InterPro" id="IPR004839">
    <property type="entry name" value="Aminotransferase_I/II_large"/>
</dbReference>
<dbReference type="InterPro" id="IPR036390">
    <property type="entry name" value="WH_DNA-bd_sf"/>
</dbReference>
<feature type="domain" description="HTH gntR-type" evidence="7">
    <location>
        <begin position="18"/>
        <end position="86"/>
    </location>
</feature>
<dbReference type="InterPro" id="IPR051446">
    <property type="entry name" value="HTH_trans_reg/aminotransferase"/>
</dbReference>
<dbReference type="PANTHER" id="PTHR46577:SF1">
    <property type="entry name" value="HTH-TYPE TRANSCRIPTIONAL REGULATORY PROTEIN GABR"/>
    <property type="match status" value="1"/>
</dbReference>
<dbReference type="CDD" id="cd00609">
    <property type="entry name" value="AAT_like"/>
    <property type="match status" value="1"/>
</dbReference>
<dbReference type="PANTHER" id="PTHR46577">
    <property type="entry name" value="HTH-TYPE TRANSCRIPTIONAL REGULATORY PROTEIN GABR"/>
    <property type="match status" value="1"/>
</dbReference>
<keyword evidence="2" id="KW-0663">Pyridoxal phosphate</keyword>
<dbReference type="InterPro" id="IPR015424">
    <property type="entry name" value="PyrdxlP-dep_Trfase"/>
</dbReference>
<keyword evidence="9" id="KW-1185">Reference proteome</keyword>
<organism evidence="8 9">
    <name type="scientific">Pseudonocardia humida</name>
    <dbReference type="NCBI Taxonomy" id="2800819"/>
    <lineage>
        <taxon>Bacteria</taxon>
        <taxon>Bacillati</taxon>
        <taxon>Actinomycetota</taxon>
        <taxon>Actinomycetes</taxon>
        <taxon>Pseudonocardiales</taxon>
        <taxon>Pseudonocardiaceae</taxon>
        <taxon>Pseudonocardia</taxon>
    </lineage>
</organism>
<evidence type="ECO:0000256" key="2">
    <source>
        <dbReference type="ARBA" id="ARBA00022898"/>
    </source>
</evidence>
<gene>
    <name evidence="8" type="ORF">KDL28_00595</name>
</gene>
<evidence type="ECO:0000256" key="1">
    <source>
        <dbReference type="ARBA" id="ARBA00005384"/>
    </source>
</evidence>
<dbReference type="SMART" id="SM00345">
    <property type="entry name" value="HTH_GNTR"/>
    <property type="match status" value="1"/>
</dbReference>
<reference evidence="8" key="1">
    <citation type="submission" date="2021-04" db="EMBL/GenBank/DDBJ databases">
        <title>Pseudonocardia sp. nov., isolated from sandy soil of mangrove forest.</title>
        <authorList>
            <person name="Zan Z."/>
            <person name="Huang R."/>
            <person name="Liu W."/>
        </authorList>
    </citation>
    <scope>NUCLEOTIDE SEQUENCE</scope>
    <source>
        <strain evidence="8">S2-4</strain>
    </source>
</reference>
<evidence type="ECO:0000256" key="3">
    <source>
        <dbReference type="ARBA" id="ARBA00023015"/>
    </source>
</evidence>
<dbReference type="InterPro" id="IPR036388">
    <property type="entry name" value="WH-like_DNA-bd_sf"/>
</dbReference>
<dbReference type="CDD" id="cd07377">
    <property type="entry name" value="WHTH_GntR"/>
    <property type="match status" value="1"/>
</dbReference>
<evidence type="ECO:0000256" key="6">
    <source>
        <dbReference type="SAM" id="MobiDB-lite"/>
    </source>
</evidence>
<keyword evidence="4" id="KW-0238">DNA-binding</keyword>
<keyword evidence="3" id="KW-0805">Transcription regulation</keyword>
<comment type="similarity">
    <text evidence="1">In the C-terminal section; belongs to the class-I pyridoxal-phosphate-dependent aminotransferase family.</text>
</comment>
<keyword evidence="8" id="KW-0808">Transferase</keyword>
<dbReference type="Pfam" id="PF00392">
    <property type="entry name" value="GntR"/>
    <property type="match status" value="1"/>
</dbReference>
<protein>
    <submittedName>
        <fullName evidence="8">PLP-dependent aminotransferase family protein</fullName>
    </submittedName>
</protein>
<proteinExistence type="inferred from homology"/>